<dbReference type="EMBL" id="SWKU01000002">
    <property type="protein sequence ID" value="KAF3009599.1"/>
    <property type="molecule type" value="Genomic_DNA"/>
</dbReference>
<dbReference type="Proteomes" id="UP000801428">
    <property type="component" value="Unassembled WGS sequence"/>
</dbReference>
<feature type="chain" id="PRO_5040291009" evidence="1">
    <location>
        <begin position="19"/>
        <end position="260"/>
    </location>
</feature>
<feature type="signal peptide" evidence="1">
    <location>
        <begin position="1"/>
        <end position="18"/>
    </location>
</feature>
<comment type="caution">
    <text evidence="2">The sequence shown here is derived from an EMBL/GenBank/DDBJ whole genome shotgun (WGS) entry which is preliminary data.</text>
</comment>
<keyword evidence="1" id="KW-0732">Signal</keyword>
<dbReference type="OrthoDB" id="3772508at2759"/>
<evidence type="ECO:0000313" key="2">
    <source>
        <dbReference type="EMBL" id="KAF3009599.1"/>
    </source>
</evidence>
<keyword evidence="3" id="KW-1185">Reference proteome</keyword>
<gene>
    <name evidence="2" type="ORF">E8E13_006709</name>
</gene>
<organism evidence="2 3">
    <name type="scientific">Curvularia kusanoi</name>
    <name type="common">Cochliobolus kusanoi</name>
    <dbReference type="NCBI Taxonomy" id="90978"/>
    <lineage>
        <taxon>Eukaryota</taxon>
        <taxon>Fungi</taxon>
        <taxon>Dikarya</taxon>
        <taxon>Ascomycota</taxon>
        <taxon>Pezizomycotina</taxon>
        <taxon>Dothideomycetes</taxon>
        <taxon>Pleosporomycetidae</taxon>
        <taxon>Pleosporales</taxon>
        <taxon>Pleosporineae</taxon>
        <taxon>Pleosporaceae</taxon>
        <taxon>Curvularia</taxon>
    </lineage>
</organism>
<evidence type="ECO:0000256" key="1">
    <source>
        <dbReference type="SAM" id="SignalP"/>
    </source>
</evidence>
<evidence type="ECO:0000313" key="3">
    <source>
        <dbReference type="Proteomes" id="UP000801428"/>
    </source>
</evidence>
<protein>
    <submittedName>
        <fullName evidence="2">Uncharacterized protein</fullName>
    </submittedName>
</protein>
<dbReference type="AlphaFoldDB" id="A0A9P4TNC3"/>
<proteinExistence type="predicted"/>
<sequence>MIDKIITTIWLYAASVLSSPLPARSFSPWKTNGHVQCASIDTYTVDWFLRSAWQQNNVALPLHNALFYTRHMSNKAKDYACAHDLVTIWNIWDEYLYNHRDEPSNALRCIHNDKTKRHRFFESMSEAYARLAVGTVVVMHDAKDWAHPPSDGIWHQVEYETIVGATEAVMTILKVREKEDVSARLMWDRDLSFSLGLERPISAVLAIGRYVPDFLVRALTWESGPFDSARQVVLNGRAQPKTQIKRQACRRVPDYPYEVY</sequence>
<accession>A0A9P4TNC3</accession>
<reference evidence="2" key="1">
    <citation type="submission" date="2019-04" db="EMBL/GenBank/DDBJ databases">
        <title>Sequencing of skin fungus with MAO and IRED activity.</title>
        <authorList>
            <person name="Marsaioli A.J."/>
            <person name="Bonatto J.M.C."/>
            <person name="Reis Junior O."/>
        </authorList>
    </citation>
    <scope>NUCLEOTIDE SEQUENCE</scope>
    <source>
        <strain evidence="2">30M1</strain>
    </source>
</reference>
<name>A0A9P4TNC3_CURKU</name>